<feature type="transmembrane region" description="Helical" evidence="1">
    <location>
        <begin position="209"/>
        <end position="228"/>
    </location>
</feature>
<evidence type="ECO:0000313" key="4">
    <source>
        <dbReference type="Proteomes" id="UP000584824"/>
    </source>
</evidence>
<dbReference type="PANTHER" id="PTHR22911:SF135">
    <property type="entry name" value="BLR4310 PROTEIN"/>
    <property type="match status" value="1"/>
</dbReference>
<evidence type="ECO:0000313" key="3">
    <source>
        <dbReference type="EMBL" id="MBB4102435.1"/>
    </source>
</evidence>
<dbReference type="InterPro" id="IPR037185">
    <property type="entry name" value="EmrE-like"/>
</dbReference>
<gene>
    <name evidence="3" type="ORF">GGQ66_000970</name>
</gene>
<organism evidence="3 4">
    <name type="scientific">Allorhizobium borbori</name>
    <dbReference type="NCBI Taxonomy" id="485907"/>
    <lineage>
        <taxon>Bacteria</taxon>
        <taxon>Pseudomonadati</taxon>
        <taxon>Pseudomonadota</taxon>
        <taxon>Alphaproteobacteria</taxon>
        <taxon>Hyphomicrobiales</taxon>
        <taxon>Rhizobiaceae</taxon>
        <taxon>Rhizobium/Agrobacterium group</taxon>
        <taxon>Allorhizobium</taxon>
    </lineage>
</organism>
<keyword evidence="1" id="KW-0812">Transmembrane</keyword>
<dbReference type="SUPFAM" id="SSF103481">
    <property type="entry name" value="Multidrug resistance efflux transporter EmrE"/>
    <property type="match status" value="2"/>
</dbReference>
<keyword evidence="1" id="KW-0472">Membrane</keyword>
<feature type="transmembrane region" description="Helical" evidence="1">
    <location>
        <begin position="127"/>
        <end position="145"/>
    </location>
</feature>
<proteinExistence type="predicted"/>
<accession>A0A7W6JZK1</accession>
<dbReference type="EMBL" id="JACIDU010000003">
    <property type="protein sequence ID" value="MBB4102435.1"/>
    <property type="molecule type" value="Genomic_DNA"/>
</dbReference>
<sequence>MTSDQTIKGILTAFAAFLIYSLSDASVKLIEGGLSPYESAFLGAVFGLSAIPFMLKRGDRWTVVFETRKRRLWLMRFVATGIATAASVTAFTLLPMAEAFALIFLLPSFVTILSVIALREKVGVKRWSAVVIGFIGVLAVLRPGFRELGTGHVAALLTAVGAAVNIIGMRAAGPGESRAALYGSNVLGVLVICGIAMAPVFAWPTTEQWLLLAGYGLLAAFANVLLMIATQSAPAAYIGPTQYSQMLWGILLGYLIFGDGVDAPMIVGMALIIASGLLTLWREKKKGIIS</sequence>
<dbReference type="PANTHER" id="PTHR22911">
    <property type="entry name" value="ACYL-MALONYL CONDENSING ENZYME-RELATED"/>
    <property type="match status" value="1"/>
</dbReference>
<keyword evidence="1" id="KW-1133">Transmembrane helix</keyword>
<dbReference type="InterPro" id="IPR000620">
    <property type="entry name" value="EamA_dom"/>
</dbReference>
<dbReference type="GO" id="GO:0016020">
    <property type="term" value="C:membrane"/>
    <property type="evidence" value="ECO:0007669"/>
    <property type="project" value="InterPro"/>
</dbReference>
<feature type="transmembrane region" description="Helical" evidence="1">
    <location>
        <begin position="73"/>
        <end position="93"/>
    </location>
</feature>
<protein>
    <submittedName>
        <fullName evidence="3">Drug/metabolite transporter (DMT)-like permease</fullName>
    </submittedName>
</protein>
<dbReference type="Pfam" id="PF00892">
    <property type="entry name" value="EamA"/>
    <property type="match status" value="2"/>
</dbReference>
<feature type="transmembrane region" description="Helical" evidence="1">
    <location>
        <begin position="263"/>
        <end position="281"/>
    </location>
</feature>
<feature type="transmembrane region" description="Helical" evidence="1">
    <location>
        <begin position="99"/>
        <end position="118"/>
    </location>
</feature>
<reference evidence="3 4" key="1">
    <citation type="submission" date="2020-08" db="EMBL/GenBank/DDBJ databases">
        <title>Genomic Encyclopedia of Type Strains, Phase IV (KMG-IV): sequencing the most valuable type-strain genomes for metagenomic binning, comparative biology and taxonomic classification.</title>
        <authorList>
            <person name="Goeker M."/>
        </authorList>
    </citation>
    <scope>NUCLEOTIDE SEQUENCE [LARGE SCALE GENOMIC DNA]</scope>
    <source>
        <strain evidence="3 4">DSM 26385</strain>
    </source>
</reference>
<dbReference type="Proteomes" id="UP000584824">
    <property type="component" value="Unassembled WGS sequence"/>
</dbReference>
<evidence type="ECO:0000256" key="1">
    <source>
        <dbReference type="SAM" id="Phobius"/>
    </source>
</evidence>
<dbReference type="RefSeq" id="WP_183789997.1">
    <property type="nucleotide sequence ID" value="NZ_JACIDU010000003.1"/>
</dbReference>
<feature type="transmembrane region" description="Helical" evidence="1">
    <location>
        <begin position="35"/>
        <end position="53"/>
    </location>
</feature>
<feature type="domain" description="EamA" evidence="2">
    <location>
        <begin position="150"/>
        <end position="280"/>
    </location>
</feature>
<feature type="transmembrane region" description="Helical" evidence="1">
    <location>
        <begin position="151"/>
        <end position="168"/>
    </location>
</feature>
<keyword evidence="4" id="KW-1185">Reference proteome</keyword>
<feature type="transmembrane region" description="Helical" evidence="1">
    <location>
        <begin position="235"/>
        <end position="257"/>
    </location>
</feature>
<evidence type="ECO:0000259" key="2">
    <source>
        <dbReference type="Pfam" id="PF00892"/>
    </source>
</evidence>
<feature type="domain" description="EamA" evidence="2">
    <location>
        <begin position="8"/>
        <end position="141"/>
    </location>
</feature>
<name>A0A7W6JZK1_9HYPH</name>
<comment type="caution">
    <text evidence="3">The sequence shown here is derived from an EMBL/GenBank/DDBJ whole genome shotgun (WGS) entry which is preliminary data.</text>
</comment>
<dbReference type="AlphaFoldDB" id="A0A7W6JZK1"/>
<feature type="transmembrane region" description="Helical" evidence="1">
    <location>
        <begin position="180"/>
        <end position="203"/>
    </location>
</feature>